<accession>A9TYY7</accession>
<dbReference type="PaxDb" id="3218-PP1S378_21V6.1"/>
<dbReference type="CDD" id="cd09917">
    <property type="entry name" value="F-box_SF"/>
    <property type="match status" value="1"/>
</dbReference>
<evidence type="ECO:0000313" key="3">
    <source>
        <dbReference type="EMBL" id="PNR55702.1"/>
    </source>
</evidence>
<sequence length="566" mass="63048">MGHLFGKCQSEAEIHTMGAQEIIGMSVLVSTIERVSSSRSSSQVLSDPWTAASNGPVTIQNGDAVSEETFHGKSSPCERRSTTTSHSKCHSEEVLQEKSADIENKDAPSDITGAPSVINDEKSFVHDSASSSADTKEVSPKENGTSKFAELPKEMAEAIFSHLPLRDVAIMRCVNKSCKLILGRPTFPEERKKVRGKDTEGNFSPHIFSTDDKGDLHWYSFDSKQRKFDQVPSLNFQKDILPSPDPELFKDHLMAHAEGLICINTGKSPGPERLVVCNPVTQEAKVLPPLGHPRQPVLIHMRTDGEDHYKVVVAGSATAGTGDLSLITEEYSSRTSLWTRSEHSDLPCPQFGLNEYQNAAYYRYRNKEYLLCVVILSTGARGILFYDLEIQRWIQDDNMKPQIPVIVRDETTVAHLATTQILNCGHNVFVYSEQELGKDVFICIHKLFLTPSGATWREIVQRKRPSGRGLLVYPEYICAPISNYELCVFNTIEHSMEIIDVNNPSEIVPFGTKPRFIGNPFHTLNPIGFMFQPTFQRKVCPGSNTCSALCSECRVKKTDNTVRAPL</sequence>
<evidence type="ECO:0000259" key="2">
    <source>
        <dbReference type="Pfam" id="PF00646"/>
    </source>
</evidence>
<evidence type="ECO:0000313" key="4">
    <source>
        <dbReference type="EnsemblPlants" id="PAC:32919379.CDS.1"/>
    </source>
</evidence>
<dbReference type="GeneID" id="112280769"/>
<dbReference type="SUPFAM" id="SSF81383">
    <property type="entry name" value="F-box domain"/>
    <property type="match status" value="1"/>
</dbReference>
<dbReference type="InterPro" id="IPR036047">
    <property type="entry name" value="F-box-like_dom_sf"/>
</dbReference>
<keyword evidence="5" id="KW-1185">Reference proteome</keyword>
<feature type="region of interest" description="Disordered" evidence="1">
    <location>
        <begin position="39"/>
        <end position="144"/>
    </location>
</feature>
<dbReference type="EMBL" id="ABEU02000004">
    <property type="protein sequence ID" value="PNR55702.1"/>
    <property type="molecule type" value="Genomic_DNA"/>
</dbReference>
<proteinExistence type="predicted"/>
<dbReference type="Gramene" id="Pp3c4_22330V3.1">
    <property type="protein sequence ID" value="PAC:32919379.CDS.1"/>
    <property type="gene ID" value="Pp3c4_22330"/>
</dbReference>
<feature type="compositionally biased region" description="Polar residues" evidence="1">
    <location>
        <begin position="51"/>
        <end position="63"/>
    </location>
</feature>
<dbReference type="PANTHER" id="PTHR31672">
    <property type="entry name" value="BNACNNG10540D PROTEIN"/>
    <property type="match status" value="1"/>
</dbReference>
<dbReference type="InterPro" id="IPR001810">
    <property type="entry name" value="F-box_dom"/>
</dbReference>
<dbReference type="EnsemblPlants" id="Pp3c4_22330V3.1">
    <property type="protein sequence ID" value="PAC:32919379.CDS.1"/>
    <property type="gene ID" value="Pp3c4_22330"/>
</dbReference>
<feature type="compositionally biased region" description="Basic and acidic residues" evidence="1">
    <location>
        <begin position="89"/>
        <end position="108"/>
    </location>
</feature>
<gene>
    <name evidence="4" type="primary">LOC112280769</name>
    <name evidence="3" type="ORF">PHYPA_006599</name>
</gene>
<feature type="domain" description="F-box" evidence="2">
    <location>
        <begin position="150"/>
        <end position="185"/>
    </location>
</feature>
<feature type="compositionally biased region" description="Basic and acidic residues" evidence="1">
    <location>
        <begin position="68"/>
        <end position="81"/>
    </location>
</feature>
<dbReference type="AlphaFoldDB" id="A9TYY7"/>
<dbReference type="Proteomes" id="UP000006727">
    <property type="component" value="Chromosome 4"/>
</dbReference>
<dbReference type="OrthoDB" id="10483833at2759"/>
<reference evidence="3 5" key="1">
    <citation type="journal article" date="2008" name="Science">
        <title>The Physcomitrella genome reveals evolutionary insights into the conquest of land by plants.</title>
        <authorList>
            <person name="Rensing S."/>
            <person name="Lang D."/>
            <person name="Zimmer A."/>
            <person name="Terry A."/>
            <person name="Salamov A."/>
            <person name="Shapiro H."/>
            <person name="Nishiyama T."/>
            <person name="Perroud P.-F."/>
            <person name="Lindquist E."/>
            <person name="Kamisugi Y."/>
            <person name="Tanahashi T."/>
            <person name="Sakakibara K."/>
            <person name="Fujita T."/>
            <person name="Oishi K."/>
            <person name="Shin-I T."/>
            <person name="Kuroki Y."/>
            <person name="Toyoda A."/>
            <person name="Suzuki Y."/>
            <person name="Hashimoto A."/>
            <person name="Yamaguchi K."/>
            <person name="Sugano A."/>
            <person name="Kohara Y."/>
            <person name="Fujiyama A."/>
            <person name="Anterola A."/>
            <person name="Aoki S."/>
            <person name="Ashton N."/>
            <person name="Barbazuk W.B."/>
            <person name="Barker E."/>
            <person name="Bennetzen J."/>
            <person name="Bezanilla M."/>
            <person name="Blankenship R."/>
            <person name="Cho S.H."/>
            <person name="Dutcher S."/>
            <person name="Estelle M."/>
            <person name="Fawcett J.A."/>
            <person name="Gundlach H."/>
            <person name="Hanada K."/>
            <person name="Heyl A."/>
            <person name="Hicks K.A."/>
            <person name="Hugh J."/>
            <person name="Lohr M."/>
            <person name="Mayer K."/>
            <person name="Melkozernov A."/>
            <person name="Murata T."/>
            <person name="Nelson D."/>
            <person name="Pils B."/>
            <person name="Prigge M."/>
            <person name="Reiss B."/>
            <person name="Renner T."/>
            <person name="Rombauts S."/>
            <person name="Rushton P."/>
            <person name="Sanderfoot A."/>
            <person name="Schween G."/>
            <person name="Shiu S.-H."/>
            <person name="Stueber K."/>
            <person name="Theodoulou F.L."/>
            <person name="Tu H."/>
            <person name="Van de Peer Y."/>
            <person name="Verrier P.J."/>
            <person name="Waters E."/>
            <person name="Wood A."/>
            <person name="Yang L."/>
            <person name="Cove D."/>
            <person name="Cuming A."/>
            <person name="Hasebe M."/>
            <person name="Lucas S."/>
            <person name="Mishler D.B."/>
            <person name="Reski R."/>
            <person name="Grigoriev I."/>
            <person name="Quatrano R.S."/>
            <person name="Boore J.L."/>
        </authorList>
    </citation>
    <scope>NUCLEOTIDE SEQUENCE [LARGE SCALE GENOMIC DNA]</scope>
    <source>
        <strain evidence="4 5">cv. Gransden 2004</strain>
    </source>
</reference>
<dbReference type="RefSeq" id="XP_073389912.1">
    <property type="nucleotide sequence ID" value="XM_073533811.1"/>
</dbReference>
<protein>
    <recommendedName>
        <fullName evidence="2">F-box domain-containing protein</fullName>
    </recommendedName>
</protein>
<dbReference type="Pfam" id="PF00646">
    <property type="entry name" value="F-box"/>
    <property type="match status" value="1"/>
</dbReference>
<dbReference type="InterPro" id="IPR050796">
    <property type="entry name" value="SCF_F-box_component"/>
</dbReference>
<reference evidence="3 5" key="2">
    <citation type="journal article" date="2018" name="Plant J.">
        <title>The Physcomitrella patens chromosome-scale assembly reveals moss genome structure and evolution.</title>
        <authorList>
            <person name="Lang D."/>
            <person name="Ullrich K.K."/>
            <person name="Murat F."/>
            <person name="Fuchs J."/>
            <person name="Jenkins J."/>
            <person name="Haas F.B."/>
            <person name="Piednoel M."/>
            <person name="Gundlach H."/>
            <person name="Van Bel M."/>
            <person name="Meyberg R."/>
            <person name="Vives C."/>
            <person name="Morata J."/>
            <person name="Symeonidi A."/>
            <person name="Hiss M."/>
            <person name="Muchero W."/>
            <person name="Kamisugi Y."/>
            <person name="Saleh O."/>
            <person name="Blanc G."/>
            <person name="Decker E.L."/>
            <person name="van Gessel N."/>
            <person name="Grimwood J."/>
            <person name="Hayes R.D."/>
            <person name="Graham S.W."/>
            <person name="Gunter L.E."/>
            <person name="McDaniel S.F."/>
            <person name="Hoernstein S.N.W."/>
            <person name="Larsson A."/>
            <person name="Li F.W."/>
            <person name="Perroud P.F."/>
            <person name="Phillips J."/>
            <person name="Ranjan P."/>
            <person name="Rokshar D.S."/>
            <person name="Rothfels C.J."/>
            <person name="Schneider L."/>
            <person name="Shu S."/>
            <person name="Stevenson D.W."/>
            <person name="Thummler F."/>
            <person name="Tillich M."/>
            <person name="Villarreal Aguilar J.C."/>
            <person name="Widiez T."/>
            <person name="Wong G.K."/>
            <person name="Wymore A."/>
            <person name="Zhang Y."/>
            <person name="Zimmer A.D."/>
            <person name="Quatrano R.S."/>
            <person name="Mayer K.F.X."/>
            <person name="Goodstein D."/>
            <person name="Casacuberta J.M."/>
            <person name="Vandepoele K."/>
            <person name="Reski R."/>
            <person name="Cuming A.C."/>
            <person name="Tuskan G.A."/>
            <person name="Maumus F."/>
            <person name="Salse J."/>
            <person name="Schmutz J."/>
            <person name="Rensing S.A."/>
        </authorList>
    </citation>
    <scope>NUCLEOTIDE SEQUENCE [LARGE SCALE GENOMIC DNA]</scope>
    <source>
        <strain evidence="4 5">cv. Gransden 2004</strain>
    </source>
</reference>
<organism evidence="3">
    <name type="scientific">Physcomitrium patens</name>
    <name type="common">Spreading-leaved earth moss</name>
    <name type="synonym">Physcomitrella patens</name>
    <dbReference type="NCBI Taxonomy" id="3218"/>
    <lineage>
        <taxon>Eukaryota</taxon>
        <taxon>Viridiplantae</taxon>
        <taxon>Streptophyta</taxon>
        <taxon>Embryophyta</taxon>
        <taxon>Bryophyta</taxon>
        <taxon>Bryophytina</taxon>
        <taxon>Bryopsida</taxon>
        <taxon>Funariidae</taxon>
        <taxon>Funariales</taxon>
        <taxon>Funariaceae</taxon>
        <taxon>Physcomitrium</taxon>
    </lineage>
</organism>
<reference evidence="4" key="3">
    <citation type="submission" date="2020-12" db="UniProtKB">
        <authorList>
            <consortium name="EnsemblPlants"/>
        </authorList>
    </citation>
    <scope>IDENTIFICATION</scope>
</reference>
<dbReference type="HOGENOM" id="CLU_035095_0_0_1"/>
<evidence type="ECO:0000256" key="1">
    <source>
        <dbReference type="SAM" id="MobiDB-lite"/>
    </source>
</evidence>
<name>A9TYY7_PHYPA</name>
<dbReference type="PANTHER" id="PTHR31672:SF2">
    <property type="entry name" value="F-BOX DOMAIN-CONTAINING PROTEIN"/>
    <property type="match status" value="1"/>
</dbReference>
<evidence type="ECO:0000313" key="5">
    <source>
        <dbReference type="Proteomes" id="UP000006727"/>
    </source>
</evidence>
<dbReference type="RefSeq" id="XP_024372346.1">
    <property type="nucleotide sequence ID" value="XM_024516578.2"/>
</dbReference>